<sequence>MNLKKLVLDLCAYDDEQEWFEFKENWFQPEGLGEYVSALSNTAAFHYKAQAYFVWGVNDETHEIVGTTFNQYCDHNKEPYQNFLARNLSPSINFSFEEITINDKRVVVLVIPAAEEIPIAFKEKRYIRIGSSKANLKDYPKREIQLFKILDGRMETIETLPAKYQELTFSKLFGYYGSKGIVLNEKTFEKNLGLRNKDGEYNLLAQLLSDNSHFPLRVSIFEGETKGSNLFSVREFGNNCLLYSLDEILRYADVLNLIQTDESERVVERTEIPLFDNKAFREAIINAILHNLWISGNEPMITVFSDRIEILSRGTLAPAQTLEGFFLGESIPVNEKLSEIFLQLHISEKSGRGVPKIIETYGKEAFTFRENSIVVTIPLQRIKKVGNKVGKRVGNKKELNTRRERIITEIRDNPNITARELHQILGISETAVENNLSFLKKNGYVERVGSKKTGYWKVLE</sequence>
<dbReference type="RefSeq" id="WP_055150709.1">
    <property type="nucleotide sequence ID" value="NZ_CYZU01000003.1"/>
</dbReference>
<dbReference type="Pfam" id="PF13749">
    <property type="entry name" value="HATPase_c_4"/>
    <property type="match status" value="1"/>
</dbReference>
<proteinExistence type="predicted"/>
<dbReference type="CDD" id="cd00090">
    <property type="entry name" value="HTH_ARSR"/>
    <property type="match status" value="1"/>
</dbReference>
<dbReference type="Pfam" id="PF04326">
    <property type="entry name" value="SLFN_AlbA_2"/>
    <property type="match status" value="1"/>
</dbReference>
<evidence type="ECO:0000313" key="2">
    <source>
        <dbReference type="EMBL" id="CUN78720.1"/>
    </source>
</evidence>
<dbReference type="AlphaFoldDB" id="A0A173ZT08"/>
<dbReference type="InterPro" id="IPR007421">
    <property type="entry name" value="Schlafen_AlbA_2_dom"/>
</dbReference>
<gene>
    <name evidence="2" type="ORF">ERS852491_00501</name>
</gene>
<evidence type="ECO:0000313" key="3">
    <source>
        <dbReference type="Proteomes" id="UP000095544"/>
    </source>
</evidence>
<dbReference type="PANTHER" id="PTHR30595:SF6">
    <property type="entry name" value="SCHLAFEN ALBA-2 DOMAIN-CONTAINING PROTEIN"/>
    <property type="match status" value="1"/>
</dbReference>
<dbReference type="STRING" id="39482.ERS852491_00501"/>
<dbReference type="InterPro" id="IPR036390">
    <property type="entry name" value="WH_DNA-bd_sf"/>
</dbReference>
<dbReference type="OrthoDB" id="9813719at2"/>
<dbReference type="InterPro" id="IPR036388">
    <property type="entry name" value="WH-like_DNA-bd_sf"/>
</dbReference>
<dbReference type="PANTHER" id="PTHR30595">
    <property type="entry name" value="GLPR-RELATED TRANSCRIPTIONAL REPRESSOR"/>
    <property type="match status" value="1"/>
</dbReference>
<evidence type="ECO:0000259" key="1">
    <source>
        <dbReference type="Pfam" id="PF04326"/>
    </source>
</evidence>
<dbReference type="Gene3D" id="3.30.950.30">
    <property type="entry name" value="Schlafen, AAA domain"/>
    <property type="match status" value="1"/>
</dbReference>
<dbReference type="Proteomes" id="UP000095544">
    <property type="component" value="Unassembled WGS sequence"/>
</dbReference>
<dbReference type="InterPro" id="IPR011991">
    <property type="entry name" value="ArsR-like_HTH"/>
</dbReference>
<dbReference type="InterPro" id="IPR038475">
    <property type="entry name" value="RecG_C_sf"/>
</dbReference>
<feature type="domain" description="Schlafen AlbA-2" evidence="1">
    <location>
        <begin position="16"/>
        <end position="135"/>
    </location>
</feature>
<organism evidence="2 3">
    <name type="scientific">Faecalicatena contorta</name>
    <dbReference type="NCBI Taxonomy" id="39482"/>
    <lineage>
        <taxon>Bacteria</taxon>
        <taxon>Bacillati</taxon>
        <taxon>Bacillota</taxon>
        <taxon>Clostridia</taxon>
        <taxon>Lachnospirales</taxon>
        <taxon>Lachnospiraceae</taxon>
        <taxon>Faecalicatena</taxon>
    </lineage>
</organism>
<dbReference type="Gene3D" id="3.30.565.60">
    <property type="match status" value="1"/>
</dbReference>
<dbReference type="SUPFAM" id="SSF46785">
    <property type="entry name" value="Winged helix' DNA-binding domain"/>
    <property type="match status" value="1"/>
</dbReference>
<protein>
    <submittedName>
        <fullName evidence="2">Divergent AAA domain</fullName>
    </submittedName>
</protein>
<dbReference type="InterPro" id="IPR038461">
    <property type="entry name" value="Schlafen_AlbA_2_dom_sf"/>
</dbReference>
<dbReference type="EMBL" id="CYZU01000003">
    <property type="protein sequence ID" value="CUN78720.1"/>
    <property type="molecule type" value="Genomic_DNA"/>
</dbReference>
<dbReference type="Gene3D" id="1.10.10.10">
    <property type="entry name" value="Winged helix-like DNA-binding domain superfamily/Winged helix DNA-binding domain"/>
    <property type="match status" value="1"/>
</dbReference>
<accession>A0A173ZT08</accession>
<reference evidence="2 3" key="1">
    <citation type="submission" date="2015-09" db="EMBL/GenBank/DDBJ databases">
        <authorList>
            <consortium name="Pathogen Informatics"/>
        </authorList>
    </citation>
    <scope>NUCLEOTIDE SEQUENCE [LARGE SCALE GENOMIC DNA]</scope>
    <source>
        <strain evidence="2 3">2789STDY5834876</strain>
    </source>
</reference>
<name>A0A173ZT08_9FIRM</name>
<dbReference type="Pfam" id="PF13412">
    <property type="entry name" value="HTH_24"/>
    <property type="match status" value="1"/>
</dbReference>